<dbReference type="Proteomes" id="UP000691718">
    <property type="component" value="Unassembled WGS sequence"/>
</dbReference>
<reference evidence="1" key="1">
    <citation type="submission" date="2021-04" db="EMBL/GenBank/DDBJ databases">
        <authorList>
            <person name="Tunstrom K."/>
        </authorList>
    </citation>
    <scope>NUCLEOTIDE SEQUENCE</scope>
</reference>
<gene>
    <name evidence="1" type="ORF">PAPOLLO_LOCUS22067</name>
</gene>
<comment type="caution">
    <text evidence="1">The sequence shown here is derived from an EMBL/GenBank/DDBJ whole genome shotgun (WGS) entry which is preliminary data.</text>
</comment>
<evidence type="ECO:0000313" key="1">
    <source>
        <dbReference type="EMBL" id="CAG5041234.1"/>
    </source>
</evidence>
<accession>A0A8S3XUQ4</accession>
<dbReference type="EMBL" id="CAJQZP010001359">
    <property type="protein sequence ID" value="CAG5041234.1"/>
    <property type="molecule type" value="Genomic_DNA"/>
</dbReference>
<sequence>MSTVDPKPYQTNYTTGRKMDDVPFDDLYGNDELSANDNVHYGLEKVPEDYEARTPYKGEVEWETNFRKSLSVQIPVVVPSISKENATERTGSFRTKKTNKEKSITLMFFPIKDYRYYRRSVNNLDKAGSIKKGVNVTKVVENTNEARMKAIIDPNDLINVERLNNSIKQLNETNKQYEVRSNDTLVYNIGEESIKIVDGNKTCL</sequence>
<dbReference type="OrthoDB" id="7491134at2759"/>
<evidence type="ECO:0000313" key="2">
    <source>
        <dbReference type="Proteomes" id="UP000691718"/>
    </source>
</evidence>
<protein>
    <submittedName>
        <fullName evidence="1">(apollo) hypothetical protein</fullName>
    </submittedName>
</protein>
<organism evidence="1 2">
    <name type="scientific">Parnassius apollo</name>
    <name type="common">Apollo butterfly</name>
    <name type="synonym">Papilio apollo</name>
    <dbReference type="NCBI Taxonomy" id="110799"/>
    <lineage>
        <taxon>Eukaryota</taxon>
        <taxon>Metazoa</taxon>
        <taxon>Ecdysozoa</taxon>
        <taxon>Arthropoda</taxon>
        <taxon>Hexapoda</taxon>
        <taxon>Insecta</taxon>
        <taxon>Pterygota</taxon>
        <taxon>Neoptera</taxon>
        <taxon>Endopterygota</taxon>
        <taxon>Lepidoptera</taxon>
        <taxon>Glossata</taxon>
        <taxon>Ditrysia</taxon>
        <taxon>Papilionoidea</taxon>
        <taxon>Papilionidae</taxon>
        <taxon>Parnassiinae</taxon>
        <taxon>Parnassini</taxon>
        <taxon>Parnassius</taxon>
        <taxon>Parnassius</taxon>
    </lineage>
</organism>
<proteinExistence type="predicted"/>
<name>A0A8S3XUQ4_PARAO</name>
<keyword evidence="2" id="KW-1185">Reference proteome</keyword>
<dbReference type="AlphaFoldDB" id="A0A8S3XUQ4"/>